<proteinExistence type="predicted"/>
<evidence type="ECO:0000313" key="1">
    <source>
        <dbReference type="EMBL" id="CAI9960975.1"/>
    </source>
</evidence>
<evidence type="ECO:0000313" key="2">
    <source>
        <dbReference type="EMBL" id="CAL5995585.1"/>
    </source>
</evidence>
<gene>
    <name evidence="2" type="ORF">HINF_LOCUS14105</name>
    <name evidence="1" type="ORF">HINF_LOCUS48620</name>
</gene>
<reference evidence="1" key="1">
    <citation type="submission" date="2023-06" db="EMBL/GenBank/DDBJ databases">
        <authorList>
            <person name="Kurt Z."/>
        </authorList>
    </citation>
    <scope>NUCLEOTIDE SEQUENCE</scope>
</reference>
<dbReference type="AlphaFoldDB" id="A0AA86QLY0"/>
<evidence type="ECO:0000313" key="3">
    <source>
        <dbReference type="Proteomes" id="UP001642409"/>
    </source>
</evidence>
<accession>A0AA86QLY0</accession>
<protein>
    <submittedName>
        <fullName evidence="2">Hypothetical_protein</fullName>
    </submittedName>
</protein>
<name>A0AA86QLY0_9EUKA</name>
<reference evidence="2 3" key="2">
    <citation type="submission" date="2024-07" db="EMBL/GenBank/DDBJ databases">
        <authorList>
            <person name="Akdeniz Z."/>
        </authorList>
    </citation>
    <scope>NUCLEOTIDE SEQUENCE [LARGE SCALE GENOMIC DNA]</scope>
</reference>
<sequence>MSLNGHTVKESQINITLEFKVVQGALICAVCDLYVQNSSLIFVATGQKISGIMLEGLQYIEIQLTFIQFRITSKQSSGIVNLVNQSNLNLTITDSRLAGSNLLYSEYCGYIAVGVLSTITVSINTFYVCVNNISRFGYLNATVIDHGSETTRCDVCGIQTVVYGLCADQLVHATLVNGTLQCLFPFEFVDNQCVCVYGHLLNGSVCVNIIDEISSSAKYPTNDTELEQMLQNITNIENLLIELDSSILNNVSNFNGMLNSTYSNLEQYIINNFSLADTNLLTNTTAIDQRIFDNISSLVAVINSNISQLETFIVSNATTLDWRIFYNVTDLNTSIQTNKDLVNQLIYEMDSIINEINCSNLYGKSMVNGTCIQVVCPNIGQQNINGVCQCPSHAVITGGQCQCPHNSKIIGFECTCIIPGYTIQFGMCMM</sequence>
<dbReference type="EMBL" id="CAXDID020000033">
    <property type="protein sequence ID" value="CAL5995585.1"/>
    <property type="molecule type" value="Genomic_DNA"/>
</dbReference>
<organism evidence="1">
    <name type="scientific">Hexamita inflata</name>
    <dbReference type="NCBI Taxonomy" id="28002"/>
    <lineage>
        <taxon>Eukaryota</taxon>
        <taxon>Metamonada</taxon>
        <taxon>Diplomonadida</taxon>
        <taxon>Hexamitidae</taxon>
        <taxon>Hexamitinae</taxon>
        <taxon>Hexamita</taxon>
    </lineage>
</organism>
<dbReference type="Proteomes" id="UP001642409">
    <property type="component" value="Unassembled WGS sequence"/>
</dbReference>
<keyword evidence="3" id="KW-1185">Reference proteome</keyword>
<dbReference type="EMBL" id="CATOUU010000937">
    <property type="protein sequence ID" value="CAI9960975.1"/>
    <property type="molecule type" value="Genomic_DNA"/>
</dbReference>
<comment type="caution">
    <text evidence="1">The sequence shown here is derived from an EMBL/GenBank/DDBJ whole genome shotgun (WGS) entry which is preliminary data.</text>
</comment>